<keyword evidence="2" id="KW-0121">Carboxypeptidase</keyword>
<sequence length="519" mass="57700">MRLSAAITLAACLALSSPALAQQKQGDHDSSSASDINGKDQAKDIADHWANAPVKEITKTHTGKAVVDGRTIPYTATAGTLTIRNAKGEPEASFFYTAYTSPGKHRPVTFFWNGGPGSATLWLRMGSFAPEILNTTDPVTVPPAPLPIKSNPDTLIGSTDMVFLDAVGTGYSRRLGNAPAKDFYGTDADIESFTKAIKRYLTINKRWNDPKYIYGESYGTTRAAGLSLALEDAGVAINGVMLQSTILNYGVDQPGYDEVYIGYLPTFAAVAWYHNMVPNKPSDLAGFVERARQFASGPYAAALAKGQDISPQEEDQIAQQLHDFIGLPVAYLKQANLRVTLSHFRKELLRNQYETVGRFDGRYIGTDTDSVGARPGYDASDTSINQAYVSGFMDRLTREFDYKTDLNYRLSVWDSRDFDWDFSHVGPNGRKEEMVDVAQDLSKAMRTNPHLRVLSLNGYYDMATPFFSTERDLKHMMIPRTLDKNLEFKYYPAGHMIYLNPKARHEMRLDLQRFYAQGS</sequence>
<keyword evidence="3" id="KW-1185">Reference proteome</keyword>
<dbReference type="InterPro" id="IPR001563">
    <property type="entry name" value="Peptidase_S10"/>
</dbReference>
<dbReference type="GO" id="GO:0006508">
    <property type="term" value="P:proteolysis"/>
    <property type="evidence" value="ECO:0007669"/>
    <property type="project" value="InterPro"/>
</dbReference>
<keyword evidence="1" id="KW-0732">Signal</keyword>
<gene>
    <name evidence="2" type="ORF">FHR23_001084</name>
</gene>
<reference evidence="2 3" key="1">
    <citation type="submission" date="2020-08" db="EMBL/GenBank/DDBJ databases">
        <title>Genomic Encyclopedia of Type Strains, Phase IV (KMG-IV): sequencing the most valuable type-strain genomes for metagenomic binning, comparative biology and taxonomic classification.</title>
        <authorList>
            <person name="Goeker M."/>
        </authorList>
    </citation>
    <scope>NUCLEOTIDE SEQUENCE [LARGE SCALE GENOMIC DNA]</scope>
    <source>
        <strain evidence="2 3">DSM 27203</strain>
    </source>
</reference>
<accession>A0A840YX98</accession>
<dbReference type="Pfam" id="PF00450">
    <property type="entry name" value="Peptidase_S10"/>
    <property type="match status" value="1"/>
</dbReference>
<keyword evidence="2" id="KW-0378">Hydrolase</keyword>
<organism evidence="2 3">
    <name type="scientific">Stakelama sediminis</name>
    <dbReference type="NCBI Taxonomy" id="463200"/>
    <lineage>
        <taxon>Bacteria</taxon>
        <taxon>Pseudomonadati</taxon>
        <taxon>Pseudomonadota</taxon>
        <taxon>Alphaproteobacteria</taxon>
        <taxon>Sphingomonadales</taxon>
        <taxon>Sphingomonadaceae</taxon>
        <taxon>Stakelama</taxon>
    </lineage>
</organism>
<evidence type="ECO:0000313" key="3">
    <source>
        <dbReference type="Proteomes" id="UP000554342"/>
    </source>
</evidence>
<comment type="caution">
    <text evidence="2">The sequence shown here is derived from an EMBL/GenBank/DDBJ whole genome shotgun (WGS) entry which is preliminary data.</text>
</comment>
<evidence type="ECO:0000313" key="2">
    <source>
        <dbReference type="EMBL" id="MBB5718177.1"/>
    </source>
</evidence>
<dbReference type="Gene3D" id="3.40.50.1820">
    <property type="entry name" value="alpha/beta hydrolase"/>
    <property type="match status" value="1"/>
</dbReference>
<protein>
    <submittedName>
        <fullName evidence="2">Carboxypeptidase C (Cathepsin A)</fullName>
    </submittedName>
</protein>
<feature type="chain" id="PRO_5032979155" evidence="1">
    <location>
        <begin position="22"/>
        <end position="519"/>
    </location>
</feature>
<dbReference type="EMBL" id="JACIJI010000001">
    <property type="protein sequence ID" value="MBB5718177.1"/>
    <property type="molecule type" value="Genomic_DNA"/>
</dbReference>
<dbReference type="RefSeq" id="WP_184001850.1">
    <property type="nucleotide sequence ID" value="NZ_BAABIF010000004.1"/>
</dbReference>
<dbReference type="InterPro" id="IPR029058">
    <property type="entry name" value="AB_hydrolase_fold"/>
</dbReference>
<dbReference type="AlphaFoldDB" id="A0A840YX98"/>
<keyword evidence="2" id="KW-0645">Protease</keyword>
<name>A0A840YX98_9SPHN</name>
<feature type="signal peptide" evidence="1">
    <location>
        <begin position="1"/>
        <end position="21"/>
    </location>
</feature>
<dbReference type="SUPFAM" id="SSF53474">
    <property type="entry name" value="alpha/beta-Hydrolases"/>
    <property type="match status" value="1"/>
</dbReference>
<proteinExistence type="predicted"/>
<dbReference type="GO" id="GO:0004185">
    <property type="term" value="F:serine-type carboxypeptidase activity"/>
    <property type="evidence" value="ECO:0007669"/>
    <property type="project" value="InterPro"/>
</dbReference>
<dbReference type="Proteomes" id="UP000554342">
    <property type="component" value="Unassembled WGS sequence"/>
</dbReference>
<evidence type="ECO:0000256" key="1">
    <source>
        <dbReference type="SAM" id="SignalP"/>
    </source>
</evidence>